<organism evidence="1 2">
    <name type="scientific">Candidatus Fervidibacter sacchari</name>
    <dbReference type="NCBI Taxonomy" id="1448929"/>
    <lineage>
        <taxon>Bacteria</taxon>
        <taxon>Candidatus Fervidibacterota</taxon>
        <taxon>Candidatus Fervidibacter</taxon>
    </lineage>
</organism>
<dbReference type="SUPFAM" id="SSF50969">
    <property type="entry name" value="YVTN repeat-like/Quinoprotein amine dehydrogenase"/>
    <property type="match status" value="1"/>
</dbReference>
<gene>
    <name evidence="1" type="ORF">M2350_001396</name>
</gene>
<evidence type="ECO:0000313" key="2">
    <source>
        <dbReference type="Proteomes" id="UP001204798"/>
    </source>
</evidence>
<accession>A0ABT2EM55</accession>
<evidence type="ECO:0000313" key="1">
    <source>
        <dbReference type="EMBL" id="MCS3918996.1"/>
    </source>
</evidence>
<protein>
    <submittedName>
        <fullName evidence="1">Uncharacterized protein</fullName>
    </submittedName>
</protein>
<proteinExistence type="predicted"/>
<keyword evidence="2" id="KW-1185">Reference proteome</keyword>
<reference evidence="1 2" key="1">
    <citation type="submission" date="2022-08" db="EMBL/GenBank/DDBJ databases">
        <title>Bacterial and archaeal communities from various locations to study Microbial Dark Matter (Phase II).</title>
        <authorList>
            <person name="Stepanauskas R."/>
        </authorList>
    </citation>
    <scope>NUCLEOTIDE SEQUENCE [LARGE SCALE GENOMIC DNA]</scope>
    <source>
        <strain evidence="1 2">PD1</strain>
    </source>
</reference>
<comment type="caution">
    <text evidence="1">The sequence shown here is derived from an EMBL/GenBank/DDBJ whole genome shotgun (WGS) entry which is preliminary data.</text>
</comment>
<dbReference type="Gene3D" id="2.130.10.10">
    <property type="entry name" value="YVTN repeat-like/Quinoprotein amine dehydrogenase"/>
    <property type="match status" value="1"/>
</dbReference>
<dbReference type="RefSeq" id="WP_259095077.1">
    <property type="nucleotide sequence ID" value="NZ_CP130454.1"/>
</dbReference>
<dbReference type="Proteomes" id="UP001204798">
    <property type="component" value="Unassembled WGS sequence"/>
</dbReference>
<dbReference type="InterPro" id="IPR011044">
    <property type="entry name" value="Quino_amine_DH_bsu"/>
</dbReference>
<sequence length="283" mass="32928">MRSWIGLLGLSLTIMVAVSWVTLQTTNQNASFVRKIGGLPTGQYWWFVDVYQNRLFIVDVYGNKVDITDKIDLDPTPPFYVARVNPDTEQLVEEFTTKQLRAVAISAEREQRPDSWLAQDYDYWVYDRQSNTAYALKPVRWDEWGMERHTGVHVIDVQTRQQKKFLEAPYVGAIALHPNREKLYVTVVGEETREIRIFSTMTLELIKTLPYKSDGPIWDMKFTRDGSRLFCCVYGRGILVIDTLSDQFEVWKKAFRNANQLWFSDGDSVYGAIFRRERNLLGA</sequence>
<dbReference type="EMBL" id="JANUCP010000002">
    <property type="protein sequence ID" value="MCS3918996.1"/>
    <property type="molecule type" value="Genomic_DNA"/>
</dbReference>
<dbReference type="InterPro" id="IPR015943">
    <property type="entry name" value="WD40/YVTN_repeat-like_dom_sf"/>
</dbReference>
<name>A0ABT2EM55_9BACT</name>